<evidence type="ECO:0000313" key="1">
    <source>
        <dbReference type="EMBL" id="MSS13677.1"/>
    </source>
</evidence>
<evidence type="ECO:0000313" key="2">
    <source>
        <dbReference type="Proteomes" id="UP000481852"/>
    </source>
</evidence>
<gene>
    <name evidence="1" type="ORF">FYJ35_01190</name>
</gene>
<keyword evidence="2" id="KW-1185">Reference proteome</keyword>
<organism evidence="1 2">
    <name type="scientific">Porcincola intestinalis</name>
    <dbReference type="NCBI Taxonomy" id="2606632"/>
    <lineage>
        <taxon>Bacteria</taxon>
        <taxon>Bacillati</taxon>
        <taxon>Bacillota</taxon>
        <taxon>Clostridia</taxon>
        <taxon>Lachnospirales</taxon>
        <taxon>Lachnospiraceae</taxon>
        <taxon>Porcincola</taxon>
    </lineage>
</organism>
<dbReference type="Proteomes" id="UP000481852">
    <property type="component" value="Unassembled WGS sequence"/>
</dbReference>
<proteinExistence type="predicted"/>
<dbReference type="AlphaFoldDB" id="A0A6L5X2G3"/>
<accession>A0A6L5X2G3</accession>
<dbReference type="RefSeq" id="WP_154521957.1">
    <property type="nucleotide sequence ID" value="NZ_VULZ01000001.1"/>
</dbReference>
<name>A0A6L5X2G3_9FIRM</name>
<protein>
    <submittedName>
        <fullName evidence="1">Uncharacterized protein</fullName>
    </submittedName>
</protein>
<comment type="caution">
    <text evidence="1">The sequence shown here is derived from an EMBL/GenBank/DDBJ whole genome shotgun (WGS) entry which is preliminary data.</text>
</comment>
<sequence>MNPKDPRACPYLECWGHKVAFTSPMCPKADDRSGIISKAKCHACWEENAQLIREGQRRQ</sequence>
<dbReference type="EMBL" id="VULZ01000001">
    <property type="protein sequence ID" value="MSS13677.1"/>
    <property type="molecule type" value="Genomic_DNA"/>
</dbReference>
<reference evidence="1 2" key="1">
    <citation type="submission" date="2019-08" db="EMBL/GenBank/DDBJ databases">
        <title>In-depth cultivation of the pig gut microbiome towards novel bacterial diversity and tailored functional studies.</title>
        <authorList>
            <person name="Wylensek D."/>
            <person name="Hitch T.C.A."/>
            <person name="Clavel T."/>
        </authorList>
    </citation>
    <scope>NUCLEOTIDE SEQUENCE [LARGE SCALE GENOMIC DNA]</scope>
    <source>
        <strain evidence="1 2">Oil+RF-744-WCA-WT-11</strain>
    </source>
</reference>